<dbReference type="SUPFAM" id="SSF51197">
    <property type="entry name" value="Clavaminate synthase-like"/>
    <property type="match status" value="1"/>
</dbReference>
<evidence type="ECO:0000256" key="4">
    <source>
        <dbReference type="ARBA" id="ARBA00022964"/>
    </source>
</evidence>
<evidence type="ECO:0000256" key="1">
    <source>
        <dbReference type="ARBA" id="ARBA00001954"/>
    </source>
</evidence>
<dbReference type="PANTHER" id="PTHR30468">
    <property type="entry name" value="ALPHA-KETOGLUTARATE-DEPENDENT SULFONATE DIOXYGENASE"/>
    <property type="match status" value="1"/>
</dbReference>
<dbReference type="PANTHER" id="PTHR30468:SF5">
    <property type="entry name" value="ALPHA-KETOGLUTARATE-DEPENDENT SULFATE ESTER DIOXYGENASE"/>
    <property type="match status" value="1"/>
</dbReference>
<evidence type="ECO:0000256" key="2">
    <source>
        <dbReference type="ARBA" id="ARBA00005896"/>
    </source>
</evidence>
<keyword evidence="6" id="KW-0408">Iron</keyword>
<keyword evidence="9" id="KW-1185">Reference proteome</keyword>
<accession>A0ABU6NUS0</accession>
<evidence type="ECO:0000313" key="8">
    <source>
        <dbReference type="EMBL" id="MED4400458.1"/>
    </source>
</evidence>
<evidence type="ECO:0000313" key="9">
    <source>
        <dbReference type="Proteomes" id="UP001342826"/>
    </source>
</evidence>
<keyword evidence="3" id="KW-0479">Metal-binding</keyword>
<dbReference type="InterPro" id="IPR003819">
    <property type="entry name" value="TauD/TfdA-like"/>
</dbReference>
<evidence type="ECO:0000259" key="7">
    <source>
        <dbReference type="Pfam" id="PF02668"/>
    </source>
</evidence>
<name>A0ABU6NUS0_9BACI</name>
<dbReference type="GeneID" id="301141438"/>
<keyword evidence="5" id="KW-0560">Oxidoreductase</keyword>
<comment type="similarity">
    <text evidence="2">Belongs to the TfdA dioxygenase family.</text>
</comment>
<gene>
    <name evidence="8" type="ORF">P9271_03755</name>
</gene>
<dbReference type="EMBL" id="JARTFS010000003">
    <property type="protein sequence ID" value="MED4400458.1"/>
    <property type="molecule type" value="Genomic_DNA"/>
</dbReference>
<evidence type="ECO:0000256" key="3">
    <source>
        <dbReference type="ARBA" id="ARBA00022723"/>
    </source>
</evidence>
<proteinExistence type="inferred from homology"/>
<dbReference type="Proteomes" id="UP001342826">
    <property type="component" value="Unassembled WGS sequence"/>
</dbReference>
<evidence type="ECO:0000256" key="6">
    <source>
        <dbReference type="ARBA" id="ARBA00023004"/>
    </source>
</evidence>
<comment type="caution">
    <text evidence="8">The sequence shown here is derived from an EMBL/GenBank/DDBJ whole genome shotgun (WGS) entry which is preliminary data.</text>
</comment>
<keyword evidence="4 8" id="KW-0223">Dioxygenase</keyword>
<sequence length="306" mass="34422">MSEVKQVETKADIVIKKLAGRIGAEISGIKLTANLDESTVQSIRDAILKYKVVFFRNQQHLDDKEQEAFAKLLGKPVAHPTVPIKDGSNYLLELDSNHGGRANSWHTDVTFVDAYPQASILRAVVIPEAGGDTVWANTAAAYNSLPEELRNLADKLWAVHTNDFDYAKKRDNVSTEQEAESRKVFTSTVYETEHPVVHVHPETGERNLLLGHFVKQFVGLSSFDSTHLFSVLQNYVTQLENTVRWHWNAGDVAIWDNRATQHYAINDYGDAHRVVRRITIDGDVPVSVDGRRSVTRTKVKSFSEEE</sequence>
<dbReference type="GO" id="GO:0051213">
    <property type="term" value="F:dioxygenase activity"/>
    <property type="evidence" value="ECO:0007669"/>
    <property type="project" value="UniProtKB-KW"/>
</dbReference>
<dbReference type="InterPro" id="IPR042098">
    <property type="entry name" value="TauD-like_sf"/>
</dbReference>
<organism evidence="8 9">
    <name type="scientific">Metabacillus fastidiosus</name>
    <dbReference type="NCBI Taxonomy" id="1458"/>
    <lineage>
        <taxon>Bacteria</taxon>
        <taxon>Bacillati</taxon>
        <taxon>Bacillota</taxon>
        <taxon>Bacilli</taxon>
        <taxon>Bacillales</taxon>
        <taxon>Bacillaceae</taxon>
        <taxon>Metabacillus</taxon>
    </lineage>
</organism>
<reference evidence="8 9" key="1">
    <citation type="submission" date="2023-03" db="EMBL/GenBank/DDBJ databases">
        <title>Bacillus Genome Sequencing.</title>
        <authorList>
            <person name="Dunlap C."/>
        </authorList>
    </citation>
    <scope>NUCLEOTIDE SEQUENCE [LARGE SCALE GENOMIC DNA]</scope>
    <source>
        <strain evidence="8 9">NRS-1717</strain>
    </source>
</reference>
<comment type="cofactor">
    <cofactor evidence="1">
        <name>Fe(2+)</name>
        <dbReference type="ChEBI" id="CHEBI:29033"/>
    </cofactor>
</comment>
<protein>
    <submittedName>
        <fullName evidence="8">TauD/TfdA family dioxygenase</fullName>
    </submittedName>
</protein>
<feature type="domain" description="TauD/TfdA-like" evidence="7">
    <location>
        <begin position="15"/>
        <end position="279"/>
    </location>
</feature>
<dbReference type="Gene3D" id="3.60.130.10">
    <property type="entry name" value="Clavaminate synthase-like"/>
    <property type="match status" value="1"/>
</dbReference>
<dbReference type="InterPro" id="IPR051323">
    <property type="entry name" value="AtsK-like"/>
</dbReference>
<dbReference type="RefSeq" id="WP_066230315.1">
    <property type="nucleotide sequence ID" value="NZ_JARTFQ010000008.1"/>
</dbReference>
<evidence type="ECO:0000256" key="5">
    <source>
        <dbReference type="ARBA" id="ARBA00023002"/>
    </source>
</evidence>
<dbReference type="Pfam" id="PF02668">
    <property type="entry name" value="TauD"/>
    <property type="match status" value="1"/>
</dbReference>